<feature type="compositionally biased region" description="Basic and acidic residues" evidence="1">
    <location>
        <begin position="22"/>
        <end position="35"/>
    </location>
</feature>
<evidence type="ECO:0000313" key="3">
    <source>
        <dbReference type="Proteomes" id="UP000828390"/>
    </source>
</evidence>
<organism evidence="2 3">
    <name type="scientific">Dreissena polymorpha</name>
    <name type="common">Zebra mussel</name>
    <name type="synonym">Mytilus polymorpha</name>
    <dbReference type="NCBI Taxonomy" id="45954"/>
    <lineage>
        <taxon>Eukaryota</taxon>
        <taxon>Metazoa</taxon>
        <taxon>Spiralia</taxon>
        <taxon>Lophotrochozoa</taxon>
        <taxon>Mollusca</taxon>
        <taxon>Bivalvia</taxon>
        <taxon>Autobranchia</taxon>
        <taxon>Heteroconchia</taxon>
        <taxon>Euheterodonta</taxon>
        <taxon>Imparidentia</taxon>
        <taxon>Neoheterodontei</taxon>
        <taxon>Myida</taxon>
        <taxon>Dreissenoidea</taxon>
        <taxon>Dreissenidae</taxon>
        <taxon>Dreissena</taxon>
    </lineage>
</organism>
<dbReference type="AlphaFoldDB" id="A0A9D4EIM9"/>
<reference evidence="2" key="1">
    <citation type="journal article" date="2019" name="bioRxiv">
        <title>The Genome of the Zebra Mussel, Dreissena polymorpha: A Resource for Invasive Species Research.</title>
        <authorList>
            <person name="McCartney M.A."/>
            <person name="Auch B."/>
            <person name="Kono T."/>
            <person name="Mallez S."/>
            <person name="Zhang Y."/>
            <person name="Obille A."/>
            <person name="Becker A."/>
            <person name="Abrahante J.E."/>
            <person name="Garbe J."/>
            <person name="Badalamenti J.P."/>
            <person name="Herman A."/>
            <person name="Mangelson H."/>
            <person name="Liachko I."/>
            <person name="Sullivan S."/>
            <person name="Sone E.D."/>
            <person name="Koren S."/>
            <person name="Silverstein K.A.T."/>
            <person name="Beckman K.B."/>
            <person name="Gohl D.M."/>
        </authorList>
    </citation>
    <scope>NUCLEOTIDE SEQUENCE</scope>
    <source>
        <strain evidence="2">Duluth1</strain>
        <tissue evidence="2">Whole animal</tissue>
    </source>
</reference>
<proteinExistence type="predicted"/>
<dbReference type="EMBL" id="JAIWYP010000009">
    <property type="protein sequence ID" value="KAH3778770.1"/>
    <property type="molecule type" value="Genomic_DNA"/>
</dbReference>
<sequence length="108" mass="12586">MTFPRTGKPCKQTHSLPQDFPPCDRRESKTIEQGRRSSAPTYFCHRRSMKPDFGRRESLPVVSGRRKSVQYPLVDSPGRQRSLNVPVVNYVSPECLTFQTRSVWHLYF</sequence>
<gene>
    <name evidence="2" type="ORF">DPMN_180241</name>
</gene>
<protein>
    <submittedName>
        <fullName evidence="2">Uncharacterized protein</fullName>
    </submittedName>
</protein>
<dbReference type="Proteomes" id="UP000828390">
    <property type="component" value="Unassembled WGS sequence"/>
</dbReference>
<evidence type="ECO:0000313" key="2">
    <source>
        <dbReference type="EMBL" id="KAH3778770.1"/>
    </source>
</evidence>
<keyword evidence="3" id="KW-1185">Reference proteome</keyword>
<name>A0A9D4EIM9_DREPO</name>
<accession>A0A9D4EIM9</accession>
<comment type="caution">
    <text evidence="2">The sequence shown here is derived from an EMBL/GenBank/DDBJ whole genome shotgun (WGS) entry which is preliminary data.</text>
</comment>
<reference evidence="2" key="2">
    <citation type="submission" date="2020-11" db="EMBL/GenBank/DDBJ databases">
        <authorList>
            <person name="McCartney M.A."/>
            <person name="Auch B."/>
            <person name="Kono T."/>
            <person name="Mallez S."/>
            <person name="Becker A."/>
            <person name="Gohl D.M."/>
            <person name="Silverstein K.A.T."/>
            <person name="Koren S."/>
            <person name="Bechman K.B."/>
            <person name="Herman A."/>
            <person name="Abrahante J.E."/>
            <person name="Garbe J."/>
        </authorList>
    </citation>
    <scope>NUCLEOTIDE SEQUENCE</scope>
    <source>
        <strain evidence="2">Duluth1</strain>
        <tissue evidence="2">Whole animal</tissue>
    </source>
</reference>
<evidence type="ECO:0000256" key="1">
    <source>
        <dbReference type="SAM" id="MobiDB-lite"/>
    </source>
</evidence>
<feature type="region of interest" description="Disordered" evidence="1">
    <location>
        <begin position="1"/>
        <end position="38"/>
    </location>
</feature>